<evidence type="ECO:0000256" key="10">
    <source>
        <dbReference type="ARBA" id="ARBA00022827"/>
    </source>
</evidence>
<keyword evidence="13 19" id="KW-0573">Peptidoglycan synthesis</keyword>
<comment type="pathway">
    <text evidence="4 19">Cell wall biogenesis; peptidoglycan biosynthesis.</text>
</comment>
<evidence type="ECO:0000256" key="11">
    <source>
        <dbReference type="ARBA" id="ARBA00022857"/>
    </source>
</evidence>
<comment type="catalytic activity">
    <reaction evidence="18 19">
        <text>UDP-N-acetyl-alpha-D-muramate + NADP(+) = UDP-N-acetyl-3-O-(1-carboxyvinyl)-alpha-D-glucosamine + NADPH + H(+)</text>
        <dbReference type="Rhea" id="RHEA:12248"/>
        <dbReference type="ChEBI" id="CHEBI:15378"/>
        <dbReference type="ChEBI" id="CHEBI:57783"/>
        <dbReference type="ChEBI" id="CHEBI:58349"/>
        <dbReference type="ChEBI" id="CHEBI:68483"/>
        <dbReference type="ChEBI" id="CHEBI:70757"/>
        <dbReference type="EC" id="1.3.1.98"/>
    </reaction>
</comment>
<evidence type="ECO:0000256" key="1">
    <source>
        <dbReference type="ARBA" id="ARBA00001974"/>
    </source>
</evidence>
<dbReference type="GO" id="GO:0071949">
    <property type="term" value="F:FAD binding"/>
    <property type="evidence" value="ECO:0007669"/>
    <property type="project" value="InterPro"/>
</dbReference>
<feature type="domain" description="FAD-binding PCMH-type" evidence="20">
    <location>
        <begin position="18"/>
        <end position="189"/>
    </location>
</feature>
<evidence type="ECO:0000256" key="2">
    <source>
        <dbReference type="ARBA" id="ARBA00003921"/>
    </source>
</evidence>
<keyword evidence="8 19" id="KW-0132">Cell division</keyword>
<dbReference type="GO" id="GO:0008762">
    <property type="term" value="F:UDP-N-acetylmuramate dehydrogenase activity"/>
    <property type="evidence" value="ECO:0007669"/>
    <property type="project" value="UniProtKB-UniRule"/>
</dbReference>
<organism evidence="21 22">
    <name type="scientific">Pedobacter duraquae</name>
    <dbReference type="NCBI Taxonomy" id="425511"/>
    <lineage>
        <taxon>Bacteria</taxon>
        <taxon>Pseudomonadati</taxon>
        <taxon>Bacteroidota</taxon>
        <taxon>Sphingobacteriia</taxon>
        <taxon>Sphingobacteriales</taxon>
        <taxon>Sphingobacteriaceae</taxon>
        <taxon>Pedobacter</taxon>
    </lineage>
</organism>
<keyword evidence="7 19" id="KW-0963">Cytoplasm</keyword>
<dbReference type="HAMAP" id="MF_00037">
    <property type="entry name" value="MurB"/>
    <property type="match status" value="1"/>
</dbReference>
<keyword evidence="10 19" id="KW-0274">FAD</keyword>
<dbReference type="GO" id="GO:0005829">
    <property type="term" value="C:cytosol"/>
    <property type="evidence" value="ECO:0007669"/>
    <property type="project" value="TreeGrafter"/>
</dbReference>
<comment type="subcellular location">
    <subcellularLocation>
        <location evidence="3 19">Cytoplasm</location>
    </subcellularLocation>
</comment>
<accession>A0A4R6IDM5</accession>
<dbReference type="GO" id="GO:0071555">
    <property type="term" value="P:cell wall organization"/>
    <property type="evidence" value="ECO:0007669"/>
    <property type="project" value="UniProtKB-KW"/>
</dbReference>
<evidence type="ECO:0000256" key="17">
    <source>
        <dbReference type="ARBA" id="ARBA00031026"/>
    </source>
</evidence>
<reference evidence="21 22" key="1">
    <citation type="submission" date="2019-03" db="EMBL/GenBank/DDBJ databases">
        <title>Genomic Encyclopedia of Archaeal and Bacterial Type Strains, Phase II (KMG-II): from individual species to whole genera.</title>
        <authorList>
            <person name="Goeker M."/>
        </authorList>
    </citation>
    <scope>NUCLEOTIDE SEQUENCE [LARGE SCALE GENOMIC DNA]</scope>
    <source>
        <strain evidence="21 22">DSM 19034</strain>
    </source>
</reference>
<dbReference type="InterPro" id="IPR036318">
    <property type="entry name" value="FAD-bd_PCMH-like_sf"/>
</dbReference>
<keyword evidence="11 19" id="KW-0521">NADP</keyword>
<dbReference type="Gene3D" id="3.90.78.10">
    <property type="entry name" value="UDP-N-acetylenolpyruvoylglucosamine reductase, C-terminal domain"/>
    <property type="match status" value="1"/>
</dbReference>
<evidence type="ECO:0000259" key="20">
    <source>
        <dbReference type="PROSITE" id="PS51387"/>
    </source>
</evidence>
<dbReference type="PANTHER" id="PTHR21071:SF4">
    <property type="entry name" value="UDP-N-ACETYLENOLPYRUVOYLGLUCOSAMINE REDUCTASE"/>
    <property type="match status" value="1"/>
</dbReference>
<keyword evidence="9 19" id="KW-0285">Flavoprotein</keyword>
<dbReference type="EC" id="1.3.1.98" evidence="5 19"/>
<comment type="caution">
    <text evidence="21">The sequence shown here is derived from an EMBL/GenBank/DDBJ whole genome shotgun (WGS) entry which is preliminary data.</text>
</comment>
<evidence type="ECO:0000256" key="7">
    <source>
        <dbReference type="ARBA" id="ARBA00022490"/>
    </source>
</evidence>
<evidence type="ECO:0000256" key="6">
    <source>
        <dbReference type="ARBA" id="ARBA00015188"/>
    </source>
</evidence>
<keyword evidence="22" id="KW-1185">Reference proteome</keyword>
<dbReference type="EMBL" id="SNWM01000006">
    <property type="protein sequence ID" value="TDO19658.1"/>
    <property type="molecule type" value="Genomic_DNA"/>
</dbReference>
<dbReference type="NCBIfam" id="TIGR00179">
    <property type="entry name" value="murB"/>
    <property type="match status" value="1"/>
</dbReference>
<dbReference type="RefSeq" id="WP_133558874.1">
    <property type="nucleotide sequence ID" value="NZ_SNWM01000006.1"/>
</dbReference>
<dbReference type="InterPro" id="IPR003170">
    <property type="entry name" value="MurB"/>
</dbReference>
<evidence type="ECO:0000256" key="14">
    <source>
        <dbReference type="ARBA" id="ARBA00023002"/>
    </source>
</evidence>
<dbReference type="Pfam" id="PF01565">
    <property type="entry name" value="FAD_binding_4"/>
    <property type="match status" value="1"/>
</dbReference>
<evidence type="ECO:0000256" key="3">
    <source>
        <dbReference type="ARBA" id="ARBA00004496"/>
    </source>
</evidence>
<proteinExistence type="inferred from homology"/>
<dbReference type="UniPathway" id="UPA00219"/>
<dbReference type="Pfam" id="PF02873">
    <property type="entry name" value="MurB_C"/>
    <property type="match status" value="1"/>
</dbReference>
<dbReference type="InterPro" id="IPR016166">
    <property type="entry name" value="FAD-bd_PCMH"/>
</dbReference>
<evidence type="ECO:0000256" key="12">
    <source>
        <dbReference type="ARBA" id="ARBA00022960"/>
    </source>
</evidence>
<evidence type="ECO:0000256" key="18">
    <source>
        <dbReference type="ARBA" id="ARBA00048914"/>
    </source>
</evidence>
<evidence type="ECO:0000256" key="8">
    <source>
        <dbReference type="ARBA" id="ARBA00022618"/>
    </source>
</evidence>
<evidence type="ECO:0000256" key="15">
    <source>
        <dbReference type="ARBA" id="ARBA00023306"/>
    </source>
</evidence>
<dbReference type="GO" id="GO:0009252">
    <property type="term" value="P:peptidoglycan biosynthetic process"/>
    <property type="evidence" value="ECO:0007669"/>
    <property type="project" value="UniProtKB-UniRule"/>
</dbReference>
<dbReference type="PROSITE" id="PS51387">
    <property type="entry name" value="FAD_PCMH"/>
    <property type="match status" value="1"/>
</dbReference>
<sequence length="339" mass="36977">MNPLIKENQSLKSSNTFAIDVNARYFAEINSIADLHELLNSTQIRTEALLIVGGGSNILFTKDFDGLVVKMNIHGIEVKESRDDVFVNAGAGVKWHDLVLFCVKHDFAGIENLSLIPGTVGASPIQNIGAYGVELKDVFYSCEAIDIATGDIRTFFYEDCRFGYRESVFKNEYKGKYVITSVCYRLSKVPNLNIQYGAIAAELKARGILEPTITDISTVVSAIRVSKLPDPSTIGNAGSFFKNPVIDEASFVPVLDAFPDVVHYPAGQGLVKLAAGWLIEACGFKGMVSGHTGTWKNQALVLVNHGGATGAEVYNFSETIIETVQAKFGIRLEREVNIL</sequence>
<dbReference type="OrthoDB" id="9804753at2"/>
<gene>
    <name evidence="19" type="primary">murB</name>
    <name evidence="21" type="ORF">CLV32_4281</name>
</gene>
<keyword evidence="12 19" id="KW-0133">Cell shape</keyword>
<dbReference type="Gene3D" id="3.30.43.10">
    <property type="entry name" value="Uridine Diphospho-n-acetylenolpyruvylglucosamine Reductase, domain 2"/>
    <property type="match status" value="1"/>
</dbReference>
<evidence type="ECO:0000256" key="5">
    <source>
        <dbReference type="ARBA" id="ARBA00012518"/>
    </source>
</evidence>
<dbReference type="InterPro" id="IPR006094">
    <property type="entry name" value="Oxid_FAD_bind_N"/>
</dbReference>
<evidence type="ECO:0000313" key="21">
    <source>
        <dbReference type="EMBL" id="TDO19658.1"/>
    </source>
</evidence>
<dbReference type="PANTHER" id="PTHR21071">
    <property type="entry name" value="UDP-N-ACETYLENOLPYRUVOYLGLUCOSAMINE REDUCTASE"/>
    <property type="match status" value="1"/>
</dbReference>
<keyword evidence="16 19" id="KW-0961">Cell wall biogenesis/degradation</keyword>
<feature type="active site" description="Proton donor" evidence="19">
    <location>
        <position position="239"/>
    </location>
</feature>
<evidence type="ECO:0000256" key="19">
    <source>
        <dbReference type="HAMAP-Rule" id="MF_00037"/>
    </source>
</evidence>
<dbReference type="InterPro" id="IPR016169">
    <property type="entry name" value="FAD-bd_PCMH_sub2"/>
</dbReference>
<dbReference type="InterPro" id="IPR011601">
    <property type="entry name" value="MurB_C"/>
</dbReference>
<keyword evidence="15 19" id="KW-0131">Cell cycle</keyword>
<comment type="function">
    <text evidence="2 19">Cell wall formation.</text>
</comment>
<evidence type="ECO:0000256" key="4">
    <source>
        <dbReference type="ARBA" id="ARBA00004752"/>
    </source>
</evidence>
<dbReference type="InterPro" id="IPR036635">
    <property type="entry name" value="MurB_C_sf"/>
</dbReference>
<dbReference type="Proteomes" id="UP000295499">
    <property type="component" value="Unassembled WGS sequence"/>
</dbReference>
<feature type="active site" evidence="19">
    <location>
        <position position="335"/>
    </location>
</feature>
<feature type="active site" evidence="19">
    <location>
        <position position="165"/>
    </location>
</feature>
<dbReference type="SUPFAM" id="SSF56194">
    <property type="entry name" value="Uridine diphospho-N-Acetylenolpyruvylglucosamine reductase, MurB, C-terminal domain"/>
    <property type="match status" value="1"/>
</dbReference>
<dbReference type="InterPro" id="IPR016167">
    <property type="entry name" value="FAD-bd_PCMH_sub1"/>
</dbReference>
<dbReference type="NCBIfam" id="NF000755">
    <property type="entry name" value="PRK00046.1"/>
    <property type="match status" value="1"/>
</dbReference>
<evidence type="ECO:0000256" key="13">
    <source>
        <dbReference type="ARBA" id="ARBA00022984"/>
    </source>
</evidence>
<comment type="cofactor">
    <cofactor evidence="1 19">
        <name>FAD</name>
        <dbReference type="ChEBI" id="CHEBI:57692"/>
    </cofactor>
</comment>
<evidence type="ECO:0000256" key="9">
    <source>
        <dbReference type="ARBA" id="ARBA00022630"/>
    </source>
</evidence>
<name>A0A4R6IDM5_9SPHI</name>
<evidence type="ECO:0000256" key="16">
    <source>
        <dbReference type="ARBA" id="ARBA00023316"/>
    </source>
</evidence>
<comment type="similarity">
    <text evidence="19">Belongs to the MurB family.</text>
</comment>
<dbReference type="AlphaFoldDB" id="A0A4R6IDM5"/>
<dbReference type="Gene3D" id="3.30.465.10">
    <property type="match status" value="1"/>
</dbReference>
<dbReference type="SUPFAM" id="SSF56176">
    <property type="entry name" value="FAD-binding/transporter-associated domain-like"/>
    <property type="match status" value="1"/>
</dbReference>
<dbReference type="GO" id="GO:0051301">
    <property type="term" value="P:cell division"/>
    <property type="evidence" value="ECO:0007669"/>
    <property type="project" value="UniProtKB-KW"/>
</dbReference>
<keyword evidence="14 19" id="KW-0560">Oxidoreductase</keyword>
<dbReference type="GO" id="GO:0008360">
    <property type="term" value="P:regulation of cell shape"/>
    <property type="evidence" value="ECO:0007669"/>
    <property type="project" value="UniProtKB-KW"/>
</dbReference>
<protein>
    <recommendedName>
        <fullName evidence="6 19">UDP-N-acetylenolpyruvoylglucosamine reductase</fullName>
        <ecNumber evidence="5 19">1.3.1.98</ecNumber>
    </recommendedName>
    <alternativeName>
        <fullName evidence="17 19">UDP-N-acetylmuramate dehydrogenase</fullName>
    </alternativeName>
</protein>
<evidence type="ECO:0000313" key="22">
    <source>
        <dbReference type="Proteomes" id="UP000295499"/>
    </source>
</evidence>